<dbReference type="KEGG" id="pph:Ppha_1138"/>
<sequence precursor="true">MKRTIAIFPLLVLLSGCTGEQLVTRRFKSMQWNTKPPHELIELKAIHIDPPQTAPRHSAPAILSLSERGQASYIDVAKQLKDLKKSDDLLNLLAKPFPKNVHEAEDGSRVDLTTINKLIVLSVKKVDAVMLAPDDPVTAADRIAKLELTLECGADWYQLQNWDKLETDYVTIDLGKVSHESSASFNANLTPKLSGSIVGDGEIGVVRSDKSSEELALKTRSITVSGTLTPEKGVVIQQGGIDRDLEGNTSVVLTIKMGGKTVNLIEFGELIDDNGTSTKPADLSLKIIPTRIPYWYENTEGVILNASADYLFRHVSEGKESVIEGDDVVTLYKGVVTAQKQIELLSKSDCQKRSEYFLIKDSKGEVVLVKHDSDTYNLALASKEKWDAFFQWLMSLKPEQFSNCIGKGANRWCLMYKGQILRQDDVKHLGAYPMKSVGPPQNSENKAR</sequence>
<dbReference type="HOGENOM" id="CLU_610908_0_0_10"/>
<proteinExistence type="predicted"/>
<accession>B4SGA3</accession>
<evidence type="ECO:0008006" key="3">
    <source>
        <dbReference type="Google" id="ProtNLM"/>
    </source>
</evidence>
<dbReference type="EMBL" id="CP001110">
    <property type="protein sequence ID" value="ACF43414.1"/>
    <property type="molecule type" value="Genomic_DNA"/>
</dbReference>
<reference evidence="1 2" key="1">
    <citation type="submission" date="2008-06" db="EMBL/GenBank/DDBJ databases">
        <title>Complete sequence of Pelodictyon phaeoclathratiforme BU-1.</title>
        <authorList>
            <consortium name="US DOE Joint Genome Institute"/>
            <person name="Lucas S."/>
            <person name="Copeland A."/>
            <person name="Lapidus A."/>
            <person name="Glavina del Rio T."/>
            <person name="Dalin E."/>
            <person name="Tice H."/>
            <person name="Bruce D."/>
            <person name="Goodwin L."/>
            <person name="Pitluck S."/>
            <person name="Schmutz J."/>
            <person name="Larimer F."/>
            <person name="Land M."/>
            <person name="Hauser L."/>
            <person name="Kyrpides N."/>
            <person name="Mikhailova N."/>
            <person name="Liu Z."/>
            <person name="Li T."/>
            <person name="Zhao F."/>
            <person name="Overmann J."/>
            <person name="Bryant D.A."/>
            <person name="Richardson P."/>
        </authorList>
    </citation>
    <scope>NUCLEOTIDE SEQUENCE [LARGE SCALE GENOMIC DNA]</scope>
    <source>
        <strain evidence="2">DSM 5477 / BU-1</strain>
    </source>
</reference>
<gene>
    <name evidence="1" type="ordered locus">Ppha_1138</name>
</gene>
<organism evidence="1 2">
    <name type="scientific">Pelodictyon phaeoclathratiforme (strain DSM 5477 / BU-1)</name>
    <dbReference type="NCBI Taxonomy" id="324925"/>
    <lineage>
        <taxon>Bacteria</taxon>
        <taxon>Pseudomonadati</taxon>
        <taxon>Chlorobiota</taxon>
        <taxon>Chlorobiia</taxon>
        <taxon>Chlorobiales</taxon>
        <taxon>Chlorobiaceae</taxon>
        <taxon>Chlorobium/Pelodictyon group</taxon>
        <taxon>Pelodictyon</taxon>
    </lineage>
</organism>
<keyword evidence="2" id="KW-1185">Reference proteome</keyword>
<dbReference type="eggNOG" id="ENOG5033DUJ">
    <property type="taxonomic scope" value="Bacteria"/>
</dbReference>
<dbReference type="Proteomes" id="UP000002724">
    <property type="component" value="Chromosome"/>
</dbReference>
<dbReference type="RefSeq" id="WP_012507906.1">
    <property type="nucleotide sequence ID" value="NC_011060.1"/>
</dbReference>
<dbReference type="PROSITE" id="PS51257">
    <property type="entry name" value="PROKAR_LIPOPROTEIN"/>
    <property type="match status" value="1"/>
</dbReference>
<evidence type="ECO:0000313" key="1">
    <source>
        <dbReference type="EMBL" id="ACF43414.1"/>
    </source>
</evidence>
<dbReference type="AlphaFoldDB" id="B4SGA3"/>
<evidence type="ECO:0000313" key="2">
    <source>
        <dbReference type="Proteomes" id="UP000002724"/>
    </source>
</evidence>
<name>B4SGA3_PELPB</name>
<protein>
    <recommendedName>
        <fullName evidence="3">Lipoprotein</fullName>
    </recommendedName>
</protein>